<name>A0A397ZKK8_BRACM</name>
<organism evidence="2 3">
    <name type="scientific">Brassica campestris</name>
    <name type="common">Field mustard</name>
    <dbReference type="NCBI Taxonomy" id="3711"/>
    <lineage>
        <taxon>Eukaryota</taxon>
        <taxon>Viridiplantae</taxon>
        <taxon>Streptophyta</taxon>
        <taxon>Embryophyta</taxon>
        <taxon>Tracheophyta</taxon>
        <taxon>Spermatophyta</taxon>
        <taxon>Magnoliopsida</taxon>
        <taxon>eudicotyledons</taxon>
        <taxon>Gunneridae</taxon>
        <taxon>Pentapetalae</taxon>
        <taxon>rosids</taxon>
        <taxon>malvids</taxon>
        <taxon>Brassicales</taxon>
        <taxon>Brassicaceae</taxon>
        <taxon>Brassiceae</taxon>
        <taxon>Brassica</taxon>
    </lineage>
</organism>
<dbReference type="AlphaFoldDB" id="A0A397ZKK8"/>
<accession>A0A397ZKK8</accession>
<evidence type="ECO:0000313" key="2">
    <source>
        <dbReference type="EMBL" id="RID66162.1"/>
    </source>
</evidence>
<sequence>MPLFSIPSTAPPLPALSNIPFTTLKRGQSPPHMTGDGGMRIDEVFPSGSTGTLSPSSVASISTRSLTSPRLVHLSKPFISTGVKLHAAASLMSDGGGTTS</sequence>
<protein>
    <submittedName>
        <fullName evidence="2">Uncharacterized protein</fullName>
    </submittedName>
</protein>
<gene>
    <name evidence="2" type="ORF">BRARA_D01323</name>
</gene>
<reference evidence="2 3" key="1">
    <citation type="submission" date="2018-06" db="EMBL/GenBank/DDBJ databases">
        <title>WGS assembly of Brassica rapa FPsc.</title>
        <authorList>
            <person name="Bowman J."/>
            <person name="Kohchi T."/>
            <person name="Yamato K."/>
            <person name="Jenkins J."/>
            <person name="Shu S."/>
            <person name="Ishizaki K."/>
            <person name="Yamaoka S."/>
            <person name="Nishihama R."/>
            <person name="Nakamura Y."/>
            <person name="Berger F."/>
            <person name="Adam C."/>
            <person name="Aki S."/>
            <person name="Althoff F."/>
            <person name="Araki T."/>
            <person name="Arteaga-Vazquez M."/>
            <person name="Balasubrmanian S."/>
            <person name="Bauer D."/>
            <person name="Boehm C."/>
            <person name="Briginshaw L."/>
            <person name="Caballero-Perez J."/>
            <person name="Catarino B."/>
            <person name="Chen F."/>
            <person name="Chiyoda S."/>
            <person name="Chovatia M."/>
            <person name="Davies K."/>
            <person name="Delmans M."/>
            <person name="Demura T."/>
            <person name="Dierschke T."/>
            <person name="Dolan L."/>
            <person name="Dorantes-Acosta A."/>
            <person name="Eklund D."/>
            <person name="Florent S."/>
            <person name="Flores-Sandoval E."/>
            <person name="Fujiyama A."/>
            <person name="Fukuzawa H."/>
            <person name="Galik B."/>
            <person name="Grimanelli D."/>
            <person name="Grimwood J."/>
            <person name="Grossniklaus U."/>
            <person name="Hamada T."/>
            <person name="Haseloff J."/>
            <person name="Hetherington A."/>
            <person name="Higo A."/>
            <person name="Hirakawa Y."/>
            <person name="Hundley H."/>
            <person name="Ikeda Y."/>
            <person name="Inoue K."/>
            <person name="Inoue S."/>
            <person name="Ishida S."/>
            <person name="Jia Q."/>
            <person name="Kakita M."/>
            <person name="Kanazawa T."/>
            <person name="Kawai Y."/>
            <person name="Kawashima T."/>
            <person name="Kennedy M."/>
            <person name="Kinose K."/>
            <person name="Kinoshita T."/>
            <person name="Kohara Y."/>
            <person name="Koide E."/>
            <person name="Komatsu K."/>
            <person name="Kopischke S."/>
            <person name="Kubo M."/>
            <person name="Kyozuka J."/>
            <person name="Lagercrantz U."/>
            <person name="Lin S."/>
            <person name="Lindquist E."/>
            <person name="Lipzen A."/>
            <person name="Lu C."/>
            <person name="Luna E."/>
            <person name="Martienssen R."/>
            <person name="Minamino N."/>
            <person name="Mizutani M."/>
            <person name="Mizutani M."/>
            <person name="Mochizuki N."/>
            <person name="Monte I."/>
            <person name="Mosher R."/>
            <person name="Nagasaki H."/>
            <person name="Nakagami H."/>
            <person name="Naramoto S."/>
            <person name="Nishitani K."/>
            <person name="Ohtani M."/>
            <person name="Okamoto T."/>
            <person name="Okumura M."/>
            <person name="Phillips J."/>
            <person name="Pollak B."/>
            <person name="Reinders A."/>
            <person name="Roevekamp M."/>
            <person name="Sano R."/>
            <person name="Sawa S."/>
            <person name="Schmid M."/>
            <person name="Shirakawa M."/>
            <person name="Solano R."/>
            <person name="Spunde A."/>
            <person name="Suetsugu N."/>
            <person name="Sugano S."/>
            <person name="Sugiyama A."/>
            <person name="Sun R."/>
            <person name="Suzuki Y."/>
            <person name="Takenaka M."/>
            <person name="Takezawa D."/>
            <person name="Tomogane H."/>
            <person name="Tsuzuki M."/>
            <person name="Ueda T."/>
            <person name="Umeda M."/>
            <person name="Ward J."/>
            <person name="Watanabe Y."/>
            <person name="Yazaki K."/>
            <person name="Yokoyama R."/>
            <person name="Yoshitake Y."/>
            <person name="Yotsui I."/>
            <person name="Zachgo S."/>
            <person name="Schmutz J."/>
        </authorList>
    </citation>
    <scope>NUCLEOTIDE SEQUENCE [LARGE SCALE GENOMIC DNA]</scope>
    <source>
        <strain evidence="3">cv. B-3</strain>
    </source>
</reference>
<proteinExistence type="predicted"/>
<feature type="region of interest" description="Disordered" evidence="1">
    <location>
        <begin position="21"/>
        <end position="57"/>
    </location>
</feature>
<feature type="compositionally biased region" description="Low complexity" evidence="1">
    <location>
        <begin position="46"/>
        <end position="57"/>
    </location>
</feature>
<evidence type="ECO:0000256" key="1">
    <source>
        <dbReference type="SAM" id="MobiDB-lite"/>
    </source>
</evidence>
<dbReference type="EMBL" id="CM010631">
    <property type="protein sequence ID" value="RID66162.1"/>
    <property type="molecule type" value="Genomic_DNA"/>
</dbReference>
<dbReference type="Proteomes" id="UP000264353">
    <property type="component" value="Chromosome A4"/>
</dbReference>
<evidence type="ECO:0000313" key="3">
    <source>
        <dbReference type="Proteomes" id="UP000264353"/>
    </source>
</evidence>